<feature type="coiled-coil region" evidence="1">
    <location>
        <begin position="22"/>
        <end position="112"/>
    </location>
</feature>
<reference evidence="2 3" key="1">
    <citation type="submission" date="2020-02" db="EMBL/GenBank/DDBJ databases">
        <title>Draft genome sequence of Haematococcus lacustris strain NIES-144.</title>
        <authorList>
            <person name="Morimoto D."/>
            <person name="Nakagawa S."/>
            <person name="Yoshida T."/>
            <person name="Sawayama S."/>
        </authorList>
    </citation>
    <scope>NUCLEOTIDE SEQUENCE [LARGE SCALE GENOMIC DNA]</scope>
    <source>
        <strain evidence="2 3">NIES-144</strain>
    </source>
</reference>
<accession>A0A699YH96</accession>
<comment type="caution">
    <text evidence="2">The sequence shown here is derived from an EMBL/GenBank/DDBJ whole genome shotgun (WGS) entry which is preliminary data.</text>
</comment>
<evidence type="ECO:0000256" key="1">
    <source>
        <dbReference type="SAM" id="Coils"/>
    </source>
</evidence>
<proteinExistence type="predicted"/>
<name>A0A699YH96_HAELA</name>
<feature type="non-terminal residue" evidence="2">
    <location>
        <position position="1"/>
    </location>
</feature>
<keyword evidence="3" id="KW-1185">Reference proteome</keyword>
<dbReference type="SUPFAM" id="SSF57997">
    <property type="entry name" value="Tropomyosin"/>
    <property type="match status" value="1"/>
</dbReference>
<feature type="coiled-coil region" evidence="1">
    <location>
        <begin position="162"/>
        <end position="221"/>
    </location>
</feature>
<dbReference type="Proteomes" id="UP000485058">
    <property type="component" value="Unassembled WGS sequence"/>
</dbReference>
<evidence type="ECO:0000313" key="3">
    <source>
        <dbReference type="Proteomes" id="UP000485058"/>
    </source>
</evidence>
<sequence length="483" mass="52999">MRYVLESVSWKGWQSCWTAQRAVEASVRLARAEEAVQAVTEECREARTRATQLEATIKAKDKELERLAKVLSQARGSEYSTDAQRLQAEEAVRKLDAELAAVKSRASQLEHALRARDKDIDGLQRLLEAAKGAEFMAAAHRARAEDSTRQAEAEATASRQRVVQLESHLKARIRELEKAQRAVNESGLDSDGQQARTEESLRALEAKLTGLRAHASQLQSALKARDKQVEKLGKAVEAARVGEAQLALRHQELEEASRTLAGHAGGLRQRLQALTSALRGREHACAQLNKALDAARAAEQAAYDQRSQAEEATRKLEGELALARQRAVQAEAACRSKERELICLQRSLQAVRRDEFEASAQVAATEEAAQKLDTELGSVRARLIALEGGLKARNAEVDKLSRQLSGAKGNEEEAAARQRAVEEAFRHVEGDLAGMRSRLLLLQGALKTKERELERCKQEAETARVAEAGSDLRVAEAEAAAQA</sequence>
<feature type="coiled-coil region" evidence="1">
    <location>
        <begin position="306"/>
        <end position="340"/>
    </location>
</feature>
<dbReference type="AlphaFoldDB" id="A0A699YH96"/>
<evidence type="ECO:0000313" key="2">
    <source>
        <dbReference type="EMBL" id="GFH06264.1"/>
    </source>
</evidence>
<organism evidence="2 3">
    <name type="scientific">Haematococcus lacustris</name>
    <name type="common">Green alga</name>
    <name type="synonym">Haematococcus pluvialis</name>
    <dbReference type="NCBI Taxonomy" id="44745"/>
    <lineage>
        <taxon>Eukaryota</taxon>
        <taxon>Viridiplantae</taxon>
        <taxon>Chlorophyta</taxon>
        <taxon>core chlorophytes</taxon>
        <taxon>Chlorophyceae</taxon>
        <taxon>CS clade</taxon>
        <taxon>Chlamydomonadales</taxon>
        <taxon>Haematococcaceae</taxon>
        <taxon>Haematococcus</taxon>
    </lineage>
</organism>
<feature type="non-terminal residue" evidence="2">
    <location>
        <position position="483"/>
    </location>
</feature>
<dbReference type="EMBL" id="BLLF01000030">
    <property type="protein sequence ID" value="GFH06264.1"/>
    <property type="molecule type" value="Genomic_DNA"/>
</dbReference>
<gene>
    <name evidence="2" type="ORF">HaLaN_00866</name>
</gene>
<protein>
    <submittedName>
        <fullName evidence="2">Uncharacterized protein</fullName>
    </submittedName>
</protein>
<feature type="coiled-coil region" evidence="1">
    <location>
        <begin position="439"/>
        <end position="466"/>
    </location>
</feature>
<keyword evidence="1" id="KW-0175">Coiled coil</keyword>